<dbReference type="SUPFAM" id="SSF53807">
    <property type="entry name" value="Helical backbone' metal receptor"/>
    <property type="match status" value="1"/>
</dbReference>
<comment type="caution">
    <text evidence="8">The sequence shown here is derived from an EMBL/GenBank/DDBJ whole genome shotgun (WGS) entry which is preliminary data.</text>
</comment>
<dbReference type="InterPro" id="IPR006127">
    <property type="entry name" value="ZnuA-like"/>
</dbReference>
<keyword evidence="5" id="KW-0406">Ion transport</keyword>
<keyword evidence="4 7" id="KW-0732">Signal</keyword>
<evidence type="ECO:0000256" key="7">
    <source>
        <dbReference type="SAM" id="SignalP"/>
    </source>
</evidence>
<evidence type="ECO:0000256" key="6">
    <source>
        <dbReference type="SAM" id="MobiDB-lite"/>
    </source>
</evidence>
<gene>
    <name evidence="8" type="ORF">F1188_03605</name>
</gene>
<evidence type="ECO:0000256" key="3">
    <source>
        <dbReference type="ARBA" id="ARBA00022448"/>
    </source>
</evidence>
<keyword evidence="5" id="KW-0864">Zinc transport</keyword>
<dbReference type="AlphaFoldDB" id="A0A5M6IFE2"/>
<dbReference type="GO" id="GO:0006829">
    <property type="term" value="P:zinc ion transport"/>
    <property type="evidence" value="ECO:0007669"/>
    <property type="project" value="UniProtKB-KW"/>
</dbReference>
<comment type="similarity">
    <text evidence="1">Belongs to the bacterial solute-binding protein 9 family.</text>
</comment>
<accession>A0A5M6IFE2</accession>
<dbReference type="EMBL" id="VWPJ01000002">
    <property type="protein sequence ID" value="KAA5607004.1"/>
    <property type="molecule type" value="Genomic_DNA"/>
</dbReference>
<protein>
    <recommendedName>
        <fullName evidence="2">High-affinity zinc uptake system protein ZnuA</fullName>
    </recommendedName>
</protein>
<evidence type="ECO:0000256" key="4">
    <source>
        <dbReference type="ARBA" id="ARBA00022729"/>
    </source>
</evidence>
<dbReference type="GO" id="GO:0046872">
    <property type="term" value="F:metal ion binding"/>
    <property type="evidence" value="ECO:0007669"/>
    <property type="project" value="InterPro"/>
</dbReference>
<name>A0A5M6IFE2_9PROT</name>
<dbReference type="OrthoDB" id="7346865at2"/>
<organism evidence="8 9">
    <name type="scientific">Roseospira marina</name>
    <dbReference type="NCBI Taxonomy" id="140057"/>
    <lineage>
        <taxon>Bacteria</taxon>
        <taxon>Pseudomonadati</taxon>
        <taxon>Pseudomonadota</taxon>
        <taxon>Alphaproteobacteria</taxon>
        <taxon>Rhodospirillales</taxon>
        <taxon>Rhodospirillaceae</taxon>
        <taxon>Roseospira</taxon>
    </lineage>
</organism>
<dbReference type="PANTHER" id="PTHR42953:SF3">
    <property type="entry name" value="HIGH-AFFINITY ZINC UPTAKE SYSTEM PROTEIN ZNUA"/>
    <property type="match status" value="1"/>
</dbReference>
<keyword evidence="3" id="KW-0813">Transport</keyword>
<dbReference type="RefSeq" id="WP_150061014.1">
    <property type="nucleotide sequence ID" value="NZ_JACHII010000003.1"/>
</dbReference>
<evidence type="ECO:0000256" key="2">
    <source>
        <dbReference type="ARBA" id="ARBA00015915"/>
    </source>
</evidence>
<evidence type="ECO:0000256" key="1">
    <source>
        <dbReference type="ARBA" id="ARBA00011028"/>
    </source>
</evidence>
<dbReference type="Proteomes" id="UP000324065">
    <property type="component" value="Unassembled WGS sequence"/>
</dbReference>
<keyword evidence="5" id="KW-0862">Zinc</keyword>
<keyword evidence="9" id="KW-1185">Reference proteome</keyword>
<dbReference type="InterPro" id="IPR050492">
    <property type="entry name" value="Bact_metal-bind_prot9"/>
</dbReference>
<dbReference type="Gene3D" id="3.40.50.1980">
    <property type="entry name" value="Nitrogenase molybdenum iron protein domain"/>
    <property type="match status" value="3"/>
</dbReference>
<feature type="chain" id="PRO_5024272920" description="High-affinity zinc uptake system protein ZnuA" evidence="7">
    <location>
        <begin position="23"/>
        <end position="389"/>
    </location>
</feature>
<sequence length="389" mass="41777">MTLGSAMAGVVMAVGGPVVACAAEAPNVVASIRPIHSLVAAVMEGVGAPRLLVQGGGSPHTYSLRPSDAGALQDADLVVWVGPGLEAFLADPLNALASDARILTLADVDGLTRLPVREGGAFEPHVHDHGEHGHDHDEHAHDHDEHAHDDEHEHEHDEAHEHAHDDEHDHAHDDEHDHVDHDEHDHADHDEHDHADHADHDEHDHADHDGHDHEHEHVDMHIWLDPGNAETMVAAIAETLADLDPAHAAQYLANAQTTIQDLDGLAADLRASLAPVQDTPFIVFHDAYHYFEHRFGVEAVGSITVTPGLSPGAARVQAMQEKVRESGAVCVFREPQFEPRLVGVVTEGTAVHTGTLDPIGADLAPGPDLYPTLIRNLGAAIADCLSRTE</sequence>
<evidence type="ECO:0000313" key="9">
    <source>
        <dbReference type="Proteomes" id="UP000324065"/>
    </source>
</evidence>
<evidence type="ECO:0000256" key="5">
    <source>
        <dbReference type="ARBA" id="ARBA00022906"/>
    </source>
</evidence>
<feature type="region of interest" description="Disordered" evidence="6">
    <location>
        <begin position="121"/>
        <end position="215"/>
    </location>
</feature>
<dbReference type="Pfam" id="PF01297">
    <property type="entry name" value="ZnuA"/>
    <property type="match status" value="1"/>
</dbReference>
<feature type="compositionally biased region" description="Basic and acidic residues" evidence="6">
    <location>
        <begin position="124"/>
        <end position="215"/>
    </location>
</feature>
<reference evidence="8 9" key="1">
    <citation type="submission" date="2019-09" db="EMBL/GenBank/DDBJ databases">
        <title>Genome sequence of Roseospira marina, one of the more divergent members of the non-sulfur purple photosynthetic bacterial family, the Rhodospirillaceae.</title>
        <authorList>
            <person name="Meyer T."/>
            <person name="Kyndt J."/>
        </authorList>
    </citation>
    <scope>NUCLEOTIDE SEQUENCE [LARGE SCALE GENOMIC DNA]</scope>
    <source>
        <strain evidence="8 9">DSM 15113</strain>
    </source>
</reference>
<feature type="signal peptide" evidence="7">
    <location>
        <begin position="1"/>
        <end position="22"/>
    </location>
</feature>
<evidence type="ECO:0000313" key="8">
    <source>
        <dbReference type="EMBL" id="KAA5607004.1"/>
    </source>
</evidence>
<dbReference type="PANTHER" id="PTHR42953">
    <property type="entry name" value="HIGH-AFFINITY ZINC UPTAKE SYSTEM PROTEIN ZNUA-RELATED"/>
    <property type="match status" value="1"/>
</dbReference>
<proteinExistence type="inferred from homology"/>